<accession>A0A9Q3C788</accession>
<name>A0A9Q3C788_9BASI</name>
<organism evidence="1 2">
    <name type="scientific">Austropuccinia psidii MF-1</name>
    <dbReference type="NCBI Taxonomy" id="1389203"/>
    <lineage>
        <taxon>Eukaryota</taxon>
        <taxon>Fungi</taxon>
        <taxon>Dikarya</taxon>
        <taxon>Basidiomycota</taxon>
        <taxon>Pucciniomycotina</taxon>
        <taxon>Pucciniomycetes</taxon>
        <taxon>Pucciniales</taxon>
        <taxon>Sphaerophragmiaceae</taxon>
        <taxon>Austropuccinia</taxon>
    </lineage>
</organism>
<keyword evidence="2" id="KW-1185">Reference proteome</keyword>
<proteinExistence type="predicted"/>
<protein>
    <recommendedName>
        <fullName evidence="3">DUF4219 domain-containing protein</fullName>
    </recommendedName>
</protein>
<comment type="caution">
    <text evidence="1">The sequence shown here is derived from an EMBL/GenBank/DDBJ whole genome shotgun (WGS) entry which is preliminary data.</text>
</comment>
<evidence type="ECO:0000313" key="1">
    <source>
        <dbReference type="EMBL" id="MBW0478338.1"/>
    </source>
</evidence>
<evidence type="ECO:0008006" key="3">
    <source>
        <dbReference type="Google" id="ProtNLM"/>
    </source>
</evidence>
<dbReference type="OrthoDB" id="8029976at2759"/>
<reference evidence="1" key="1">
    <citation type="submission" date="2021-03" db="EMBL/GenBank/DDBJ databases">
        <title>Draft genome sequence of rust myrtle Austropuccinia psidii MF-1, a brazilian biotype.</title>
        <authorList>
            <person name="Quecine M.C."/>
            <person name="Pachon D.M.R."/>
            <person name="Bonatelli M.L."/>
            <person name="Correr F.H."/>
            <person name="Franceschini L.M."/>
            <person name="Leite T.F."/>
            <person name="Margarido G.R.A."/>
            <person name="Almeida C.A."/>
            <person name="Ferrarezi J.A."/>
            <person name="Labate C.A."/>
        </authorList>
    </citation>
    <scope>NUCLEOTIDE SEQUENCE</scope>
    <source>
        <strain evidence="1">MF-1</strain>
    </source>
</reference>
<gene>
    <name evidence="1" type="ORF">O181_018053</name>
</gene>
<sequence>MSSKTTENNNNNKYTSTIPLLDGTNFGHWNLKMKIYLRSRDLLYVCEKRIPSDASSTQVNKWAKASYEAVDIITTRVVEKVFREVLNSQKELLERPDLLLTRLQDYASLYKDRNLLTTKNSTALITHVDEPHKIVYFCKKGKHNSKCTNHCKEECWAENPHLRPIRKDKKQKYYNGSAHLCETQALIITQDNQTNENSLIVDCGATHHMFNTT</sequence>
<dbReference type="Proteomes" id="UP000765509">
    <property type="component" value="Unassembled WGS sequence"/>
</dbReference>
<dbReference type="AlphaFoldDB" id="A0A9Q3C788"/>
<evidence type="ECO:0000313" key="2">
    <source>
        <dbReference type="Proteomes" id="UP000765509"/>
    </source>
</evidence>
<dbReference type="EMBL" id="AVOT02005150">
    <property type="protein sequence ID" value="MBW0478338.1"/>
    <property type="molecule type" value="Genomic_DNA"/>
</dbReference>